<proteinExistence type="predicted"/>
<evidence type="ECO:0000313" key="5">
    <source>
        <dbReference type="Proteomes" id="UP001212841"/>
    </source>
</evidence>
<dbReference type="SUPFAM" id="SSF54495">
    <property type="entry name" value="UBC-like"/>
    <property type="match status" value="1"/>
</dbReference>
<feature type="domain" description="UBC core" evidence="3">
    <location>
        <begin position="2"/>
        <end position="166"/>
    </location>
</feature>
<dbReference type="Pfam" id="PF00179">
    <property type="entry name" value="UQ_con"/>
    <property type="match status" value="1"/>
</dbReference>
<sequence length="228" mass="25600">MSAAHALQRQFKELAKHPVPGFRVTLKDDNIFVWEVGIIGPPGTAFEGGYFLATMKFPSDFPFNPPTFNFNNKKFFHPNVYPEGDKAGELCVSILHPPSSDETLGERPEEQWNPARNIESVLISIVSLLSDPNCSSPANVDAGVLYRKDRPAYNQRIKDLVTESKKDIPPDLVMPTSEKDFVMKPPPTEDEDDSFLWDDAGDDDYDDDEDMDFDEGSDDDVGVEDDEH</sequence>
<evidence type="ECO:0000256" key="1">
    <source>
        <dbReference type="ARBA" id="ARBA00022786"/>
    </source>
</evidence>
<evidence type="ECO:0000313" key="4">
    <source>
        <dbReference type="EMBL" id="KAJ3053300.1"/>
    </source>
</evidence>
<dbReference type="InterPro" id="IPR050113">
    <property type="entry name" value="Ub_conjugating_enzyme"/>
</dbReference>
<dbReference type="PANTHER" id="PTHR24067">
    <property type="entry name" value="UBIQUITIN-CONJUGATING ENZYME E2"/>
    <property type="match status" value="1"/>
</dbReference>
<dbReference type="PROSITE" id="PS50127">
    <property type="entry name" value="UBC_2"/>
    <property type="match status" value="1"/>
</dbReference>
<organism evidence="4 5">
    <name type="scientific">Rhizophlyctis rosea</name>
    <dbReference type="NCBI Taxonomy" id="64517"/>
    <lineage>
        <taxon>Eukaryota</taxon>
        <taxon>Fungi</taxon>
        <taxon>Fungi incertae sedis</taxon>
        <taxon>Chytridiomycota</taxon>
        <taxon>Chytridiomycota incertae sedis</taxon>
        <taxon>Chytridiomycetes</taxon>
        <taxon>Rhizophlyctidales</taxon>
        <taxon>Rhizophlyctidaceae</taxon>
        <taxon>Rhizophlyctis</taxon>
    </lineage>
</organism>
<gene>
    <name evidence="4" type="primary">UBE2R2</name>
    <name evidence="4" type="ORF">HK097_004577</name>
</gene>
<dbReference type="EMBL" id="JADGJD010000219">
    <property type="protein sequence ID" value="KAJ3053300.1"/>
    <property type="molecule type" value="Genomic_DNA"/>
</dbReference>
<feature type="compositionally biased region" description="Acidic residues" evidence="2">
    <location>
        <begin position="188"/>
        <end position="228"/>
    </location>
</feature>
<name>A0AAD5X5T1_9FUNG</name>
<evidence type="ECO:0000259" key="3">
    <source>
        <dbReference type="PROSITE" id="PS50127"/>
    </source>
</evidence>
<dbReference type="Gene3D" id="3.10.110.10">
    <property type="entry name" value="Ubiquitin Conjugating Enzyme"/>
    <property type="match status" value="1"/>
</dbReference>
<keyword evidence="1" id="KW-0833">Ubl conjugation pathway</keyword>
<dbReference type="AlphaFoldDB" id="A0AAD5X5T1"/>
<dbReference type="FunFam" id="3.10.110.10:FF:000051">
    <property type="entry name" value="ubiquitin-conjugating enzyme E2 R2-like"/>
    <property type="match status" value="1"/>
</dbReference>
<reference evidence="4" key="1">
    <citation type="submission" date="2020-05" db="EMBL/GenBank/DDBJ databases">
        <title>Phylogenomic resolution of chytrid fungi.</title>
        <authorList>
            <person name="Stajich J.E."/>
            <person name="Amses K."/>
            <person name="Simmons R."/>
            <person name="Seto K."/>
            <person name="Myers J."/>
            <person name="Bonds A."/>
            <person name="Quandt C.A."/>
            <person name="Barry K."/>
            <person name="Liu P."/>
            <person name="Grigoriev I."/>
            <person name="Longcore J.E."/>
            <person name="James T.Y."/>
        </authorList>
    </citation>
    <scope>NUCLEOTIDE SEQUENCE</scope>
    <source>
        <strain evidence="4">JEL0318</strain>
    </source>
</reference>
<comment type="caution">
    <text evidence="4">The sequence shown here is derived from an EMBL/GenBank/DDBJ whole genome shotgun (WGS) entry which is preliminary data.</text>
</comment>
<protein>
    <submittedName>
        <fullName evidence="4">Ubiquitin-conjugating enzyme E2 R2</fullName>
    </submittedName>
</protein>
<evidence type="ECO:0000256" key="2">
    <source>
        <dbReference type="SAM" id="MobiDB-lite"/>
    </source>
</evidence>
<dbReference type="InterPro" id="IPR016135">
    <property type="entry name" value="UBQ-conjugating_enzyme/RWD"/>
</dbReference>
<dbReference type="Proteomes" id="UP001212841">
    <property type="component" value="Unassembled WGS sequence"/>
</dbReference>
<feature type="region of interest" description="Disordered" evidence="2">
    <location>
        <begin position="161"/>
        <end position="228"/>
    </location>
</feature>
<dbReference type="SMART" id="SM00212">
    <property type="entry name" value="UBCc"/>
    <property type="match status" value="1"/>
</dbReference>
<dbReference type="InterPro" id="IPR000608">
    <property type="entry name" value="UBC"/>
</dbReference>
<keyword evidence="5" id="KW-1185">Reference proteome</keyword>
<accession>A0AAD5X5T1</accession>